<dbReference type="EMBL" id="CP006603">
    <property type="protein sequence ID" value="AGR65267.1"/>
    <property type="molecule type" value="Genomic_DNA"/>
</dbReference>
<dbReference type="RefSeq" id="WP_019253348.1">
    <property type="nucleotide sequence ID" value="NC_021872.1"/>
</dbReference>
<gene>
    <name evidence="1" type="ORF">N134_06270</name>
</gene>
<sequence length="50" mass="5637">MAKKNKKKKAEQQLKLKTAKYGAIAAWAIPALPIAETIRDVVKYLLLKNK</sequence>
<dbReference type="HOGENOM" id="CLU_3119207_0_0_9"/>
<dbReference type="PATRIC" id="fig|1358027.3.peg.1200"/>
<organism evidence="1 2">
    <name type="scientific">Limosilactobacillus reuteri TD1</name>
    <dbReference type="NCBI Taxonomy" id="1358027"/>
    <lineage>
        <taxon>Bacteria</taxon>
        <taxon>Bacillati</taxon>
        <taxon>Bacillota</taxon>
        <taxon>Bacilli</taxon>
        <taxon>Lactobacillales</taxon>
        <taxon>Lactobacillaceae</taxon>
        <taxon>Limosilactobacillus</taxon>
    </lineage>
</organism>
<name>S5NYH2_LIMRT</name>
<dbReference type="AlphaFoldDB" id="S5NYH2"/>
<evidence type="ECO:0000313" key="2">
    <source>
        <dbReference type="Proteomes" id="UP000015085"/>
    </source>
</evidence>
<reference evidence="1 2" key="1">
    <citation type="journal article" date="2014" name="Genome Announc.">
        <title>Complete Genome Sequences of Lactobacillus johnsonii Strain N6.2 and Lactobacillus reuteri Strain TD1.</title>
        <authorList>
            <person name="Leonard M.T."/>
            <person name="Valladares R.B."/>
            <person name="Ardissone A."/>
            <person name="Gonzalez C.F."/>
            <person name="Lorca G.L."/>
            <person name="Triplett E.W."/>
        </authorList>
    </citation>
    <scope>NUCLEOTIDE SEQUENCE [LARGE SCALE GENOMIC DNA]</scope>
    <source>
        <strain evidence="1 2">TD1</strain>
    </source>
</reference>
<dbReference type="Proteomes" id="UP000015085">
    <property type="component" value="Chromosome"/>
</dbReference>
<accession>S5NYH2</accession>
<protein>
    <submittedName>
        <fullName evidence="1">Uncharacterized protein</fullName>
    </submittedName>
</protein>
<dbReference type="KEGG" id="lrr:N134_06270"/>
<proteinExistence type="predicted"/>
<evidence type="ECO:0000313" key="1">
    <source>
        <dbReference type="EMBL" id="AGR65267.1"/>
    </source>
</evidence>